<feature type="domain" description="CzcB-like C-terminal circularly permuted SH3-like" evidence="4">
    <location>
        <begin position="279"/>
        <end position="337"/>
    </location>
</feature>
<dbReference type="NCBIfam" id="TIGR01730">
    <property type="entry name" value="RND_mfp"/>
    <property type="match status" value="1"/>
</dbReference>
<dbReference type="RefSeq" id="WP_241767070.1">
    <property type="nucleotide sequence ID" value="NZ_ARYL01000033.1"/>
</dbReference>
<comment type="similarity">
    <text evidence="1">Belongs to the membrane fusion protein (MFP) (TC 8.A.1) family.</text>
</comment>
<comment type="caution">
    <text evidence="5">The sequence shown here is derived from an EMBL/GenBank/DDBJ whole genome shotgun (WGS) entry which is preliminary data.</text>
</comment>
<evidence type="ECO:0000259" key="3">
    <source>
        <dbReference type="Pfam" id="PF25954"/>
    </source>
</evidence>
<dbReference type="InterPro" id="IPR058649">
    <property type="entry name" value="CzcB_C"/>
</dbReference>
<dbReference type="AlphaFoldDB" id="A0A059G3A5"/>
<feature type="coiled-coil region" evidence="2">
    <location>
        <begin position="106"/>
        <end position="157"/>
    </location>
</feature>
<organism evidence="5 6">
    <name type="scientific">Hyphomonas oceanitis SCH89</name>
    <dbReference type="NCBI Taxonomy" id="1280953"/>
    <lineage>
        <taxon>Bacteria</taxon>
        <taxon>Pseudomonadati</taxon>
        <taxon>Pseudomonadota</taxon>
        <taxon>Alphaproteobacteria</taxon>
        <taxon>Hyphomonadales</taxon>
        <taxon>Hyphomonadaceae</taxon>
        <taxon>Hyphomonas</taxon>
    </lineage>
</organism>
<dbReference type="STRING" id="1280953.HOC_16688"/>
<dbReference type="Proteomes" id="UP000024942">
    <property type="component" value="Unassembled WGS sequence"/>
</dbReference>
<dbReference type="Gene3D" id="1.10.287.470">
    <property type="entry name" value="Helix hairpin bin"/>
    <property type="match status" value="1"/>
</dbReference>
<protein>
    <submittedName>
        <fullName evidence="5">Efflux transporter, RND family, MFP subunit</fullName>
    </submittedName>
</protein>
<accession>A0A059G3A5</accession>
<sequence length="369" mass="39395">MAHTGRIWSKLTLPRALGAAVAVMTLLTAHAFAQGRGPSSVFVAEVGKQDFAMRIEALGTLKANERVELTLNVADRVTAIYFDDGERVTAGKTLLSLAQREQVALVESAQATADEARRQYERAQQLASQDAIAQTSLDAARRDLDSATAQLRAVQVRQKDRVLVAPFDGVLGFRMVSVGSYVKPGDVVATLVDDSEMNLDFGVPSNFLLSLRAGVTVTATTDDLPGMEFAGKIDSVDNTIDPVTRSVRVRAVLPNPDRDLKAGMFMRVTILVDARTALSIPEGAIQPLGPDNFVFVAMEENGKKIARKRKVQIGLRQGGNVEVLSGLSQGDLIITEGAIKARDGGEVLVRERSAVFPGASGNGAALNAQ</sequence>
<evidence type="ECO:0000313" key="6">
    <source>
        <dbReference type="Proteomes" id="UP000024942"/>
    </source>
</evidence>
<feature type="domain" description="CusB-like beta-barrel" evidence="3">
    <location>
        <begin position="201"/>
        <end position="270"/>
    </location>
</feature>
<dbReference type="PANTHER" id="PTHR30469:SF11">
    <property type="entry name" value="BLL4320 PROTEIN"/>
    <property type="match status" value="1"/>
</dbReference>
<dbReference type="InterPro" id="IPR058792">
    <property type="entry name" value="Beta-barrel_RND_2"/>
</dbReference>
<dbReference type="PATRIC" id="fig|1280953.3.peg.3345"/>
<dbReference type="GO" id="GO:1990281">
    <property type="term" value="C:efflux pump complex"/>
    <property type="evidence" value="ECO:0007669"/>
    <property type="project" value="TreeGrafter"/>
</dbReference>
<dbReference type="SUPFAM" id="SSF111369">
    <property type="entry name" value="HlyD-like secretion proteins"/>
    <property type="match status" value="1"/>
</dbReference>
<dbReference type="InterPro" id="IPR006143">
    <property type="entry name" value="RND_pump_MFP"/>
</dbReference>
<name>A0A059G3A5_9PROT</name>
<dbReference type="FunFam" id="2.40.30.170:FF:000010">
    <property type="entry name" value="Efflux RND transporter periplasmic adaptor subunit"/>
    <property type="match status" value="1"/>
</dbReference>
<dbReference type="Pfam" id="PF25954">
    <property type="entry name" value="Beta-barrel_RND_2"/>
    <property type="match status" value="1"/>
</dbReference>
<keyword evidence="2" id="KW-0175">Coiled coil</keyword>
<dbReference type="Pfam" id="PF25975">
    <property type="entry name" value="CzcB_C"/>
    <property type="match status" value="1"/>
</dbReference>
<evidence type="ECO:0000313" key="5">
    <source>
        <dbReference type="EMBL" id="KDA01224.1"/>
    </source>
</evidence>
<dbReference type="PANTHER" id="PTHR30469">
    <property type="entry name" value="MULTIDRUG RESISTANCE PROTEIN MDTA"/>
    <property type="match status" value="1"/>
</dbReference>
<reference evidence="5 6" key="1">
    <citation type="journal article" date="2014" name="Antonie Van Leeuwenhoek">
        <title>Hyphomonas beringensis sp. nov. and Hyphomonas chukchiensis sp. nov., isolated from surface seawater of the Bering Sea and Chukchi Sea.</title>
        <authorList>
            <person name="Li C."/>
            <person name="Lai Q."/>
            <person name="Li G."/>
            <person name="Dong C."/>
            <person name="Wang J."/>
            <person name="Liao Y."/>
            <person name="Shao Z."/>
        </authorList>
    </citation>
    <scope>NUCLEOTIDE SEQUENCE [LARGE SCALE GENOMIC DNA]</scope>
    <source>
        <strain evidence="5 6">SCH89</strain>
    </source>
</reference>
<dbReference type="eggNOG" id="COG0845">
    <property type="taxonomic scope" value="Bacteria"/>
</dbReference>
<dbReference type="Gene3D" id="2.40.30.170">
    <property type="match status" value="1"/>
</dbReference>
<dbReference type="EMBL" id="ARYL01000033">
    <property type="protein sequence ID" value="KDA01224.1"/>
    <property type="molecule type" value="Genomic_DNA"/>
</dbReference>
<gene>
    <name evidence="5" type="ORF">HOC_16688</name>
</gene>
<proteinExistence type="inferred from homology"/>
<evidence type="ECO:0000256" key="1">
    <source>
        <dbReference type="ARBA" id="ARBA00009477"/>
    </source>
</evidence>
<dbReference type="Gene3D" id="2.40.420.20">
    <property type="match status" value="1"/>
</dbReference>
<evidence type="ECO:0000259" key="4">
    <source>
        <dbReference type="Pfam" id="PF25975"/>
    </source>
</evidence>
<keyword evidence="6" id="KW-1185">Reference proteome</keyword>
<dbReference type="GO" id="GO:0015562">
    <property type="term" value="F:efflux transmembrane transporter activity"/>
    <property type="evidence" value="ECO:0007669"/>
    <property type="project" value="TreeGrafter"/>
</dbReference>
<dbReference type="Gene3D" id="2.40.50.100">
    <property type="match status" value="1"/>
</dbReference>
<evidence type="ECO:0000256" key="2">
    <source>
        <dbReference type="SAM" id="Coils"/>
    </source>
</evidence>